<dbReference type="AlphaFoldDB" id="A0A0F9TT72"/>
<protein>
    <submittedName>
        <fullName evidence="1">Uncharacterized protein</fullName>
    </submittedName>
</protein>
<evidence type="ECO:0000313" key="1">
    <source>
        <dbReference type="EMBL" id="KKN84245.1"/>
    </source>
</evidence>
<sequence>MANLWRGEITIQNIKSNKYSDESIEKFFLSLMSQIEKTWDGKTQFRLTRKGKNPDVNLQKACLDSNIWYDDLPKEYSFFSPTKFAIEWRKQTHTCKFHKSNISDYKFLENIDT</sequence>
<proteinExistence type="predicted"/>
<accession>A0A0F9TT72</accession>
<name>A0A0F9TT72_9ZZZZ</name>
<organism evidence="1">
    <name type="scientific">marine sediment metagenome</name>
    <dbReference type="NCBI Taxonomy" id="412755"/>
    <lineage>
        <taxon>unclassified sequences</taxon>
        <taxon>metagenomes</taxon>
        <taxon>ecological metagenomes</taxon>
    </lineage>
</organism>
<comment type="caution">
    <text evidence="1">The sequence shown here is derived from an EMBL/GenBank/DDBJ whole genome shotgun (WGS) entry which is preliminary data.</text>
</comment>
<reference evidence="1" key="1">
    <citation type="journal article" date="2015" name="Nature">
        <title>Complex archaea that bridge the gap between prokaryotes and eukaryotes.</title>
        <authorList>
            <person name="Spang A."/>
            <person name="Saw J.H."/>
            <person name="Jorgensen S.L."/>
            <person name="Zaremba-Niedzwiedzka K."/>
            <person name="Martijn J."/>
            <person name="Lind A.E."/>
            <person name="van Eijk R."/>
            <person name="Schleper C."/>
            <person name="Guy L."/>
            <person name="Ettema T.J."/>
        </authorList>
    </citation>
    <scope>NUCLEOTIDE SEQUENCE</scope>
</reference>
<dbReference type="EMBL" id="LAZR01000173">
    <property type="protein sequence ID" value="KKN84245.1"/>
    <property type="molecule type" value="Genomic_DNA"/>
</dbReference>
<gene>
    <name evidence="1" type="ORF">LCGC14_0290590</name>
</gene>